<evidence type="ECO:0000256" key="1">
    <source>
        <dbReference type="ARBA" id="ARBA00004589"/>
    </source>
</evidence>
<feature type="region of interest" description="Disordered" evidence="9">
    <location>
        <begin position="506"/>
        <end position="541"/>
    </location>
</feature>
<feature type="region of interest" description="Disordered" evidence="9">
    <location>
        <begin position="553"/>
        <end position="589"/>
    </location>
</feature>
<name>E5R3L6_ARTGP</name>
<dbReference type="HOGENOM" id="CLU_020589_0_0_1"/>
<comment type="similarity">
    <text evidence="3">Belongs to the RBT5 family.</text>
</comment>
<evidence type="ECO:0000259" key="11">
    <source>
        <dbReference type="Pfam" id="PF05730"/>
    </source>
</evidence>
<feature type="transmembrane region" description="Helical" evidence="10">
    <location>
        <begin position="278"/>
        <end position="301"/>
    </location>
</feature>
<dbReference type="InterPro" id="IPR008427">
    <property type="entry name" value="Extracellular_membr_CFEM_dom"/>
</dbReference>
<dbReference type="Proteomes" id="UP000002669">
    <property type="component" value="Unassembled WGS sequence"/>
</dbReference>
<feature type="compositionally biased region" description="Basic and acidic residues" evidence="9">
    <location>
        <begin position="696"/>
        <end position="706"/>
    </location>
</feature>
<keyword evidence="13" id="KW-1185">Reference proteome</keyword>
<feature type="region of interest" description="Disordered" evidence="9">
    <location>
        <begin position="158"/>
        <end position="213"/>
    </location>
</feature>
<evidence type="ECO:0000256" key="4">
    <source>
        <dbReference type="ARBA" id="ARBA00022525"/>
    </source>
</evidence>
<dbReference type="GO" id="GO:0098552">
    <property type="term" value="C:side of membrane"/>
    <property type="evidence" value="ECO:0007669"/>
    <property type="project" value="UniProtKB-KW"/>
</dbReference>
<feature type="compositionally biased region" description="Polar residues" evidence="9">
    <location>
        <begin position="462"/>
        <end position="491"/>
    </location>
</feature>
<keyword evidence="4" id="KW-0964">Secreted</keyword>
<keyword evidence="5" id="KW-0336">GPI-anchor</keyword>
<feature type="compositionally biased region" description="Low complexity" evidence="9">
    <location>
        <begin position="558"/>
        <end position="569"/>
    </location>
</feature>
<protein>
    <recommendedName>
        <fullName evidence="11">CFEM domain-containing protein</fullName>
    </recommendedName>
</protein>
<evidence type="ECO:0000256" key="6">
    <source>
        <dbReference type="ARBA" id="ARBA00022729"/>
    </source>
</evidence>
<keyword evidence="10" id="KW-0472">Membrane</keyword>
<feature type="region of interest" description="Disordered" evidence="9">
    <location>
        <begin position="381"/>
        <end position="445"/>
    </location>
</feature>
<dbReference type="AlphaFoldDB" id="E5R3L6"/>
<dbReference type="RefSeq" id="XP_003176092.1">
    <property type="nucleotide sequence ID" value="XM_003176044.1"/>
</dbReference>
<dbReference type="GO" id="GO:0005576">
    <property type="term" value="C:extracellular region"/>
    <property type="evidence" value="ECO:0007669"/>
    <property type="project" value="UniProtKB-SubCell"/>
</dbReference>
<evidence type="ECO:0000313" key="12">
    <source>
        <dbReference type="EMBL" id="EFQ97140.1"/>
    </source>
</evidence>
<feature type="region of interest" description="Disordered" evidence="9">
    <location>
        <begin position="638"/>
        <end position="771"/>
    </location>
</feature>
<dbReference type="STRING" id="535722.E5R3L6"/>
<evidence type="ECO:0000313" key="13">
    <source>
        <dbReference type="Proteomes" id="UP000002669"/>
    </source>
</evidence>
<keyword evidence="7" id="KW-1015">Disulfide bond</keyword>
<evidence type="ECO:0000256" key="10">
    <source>
        <dbReference type="SAM" id="Phobius"/>
    </source>
</evidence>
<keyword evidence="6" id="KW-0732">Signal</keyword>
<keyword evidence="5" id="KW-0325">Glycoprotein</keyword>
<evidence type="ECO:0000256" key="3">
    <source>
        <dbReference type="ARBA" id="ARBA00010031"/>
    </source>
</evidence>
<dbReference type="EMBL" id="DS989822">
    <property type="protein sequence ID" value="EFQ97140.1"/>
    <property type="molecule type" value="Genomic_DNA"/>
</dbReference>
<sequence length="771" mass="81809">MPSYSAVPVANSLLTFLSAASVAAATITSIITTTRSSSLSSSSTTSAFSNLDRDQDLDLGRGYKLLQARNQTPRLLSKNVPVCALPCLETFISSEKTWEGCPKPLDAICLCKARSTTGFTVAEAALRCVAENCPNSEAEQHAVYALCSGVEGALPNTHPVIGISSTPAPKPTSMNPQPPAMTSPTARESAPAPPAPTPPAPVPAPGTPVSDTLPSMSMMEQTTQITASPMSSVTRSGIPGVGIPTDTIDFTYVYSSTETGAASATSEPSGGGRSNQLVGLYVGGGIAFASLITLVLFFFFLNRRRRRAKQGQESEKGGQQGRYQNIEHAMANSRTTTRALSTSKASSNNRSISSRSRTLLPIDMMPCSVAYLQRSTRDLENEYAESRGHSMTSQRTQSDLLPDNPYNGSSVGSRGTDRERVNSPFGDACSSRGPSPKSVSQSVVDPLRSASSLNYSPALVQANQRSTQSPHSFNSGLGYSTNSPSRNQGLSAGSGLLSIPSKAYAASGRSSTSSRDQFQPPMPGHLAPPYNPEPFSSRSIHSYNSHIPRQLSPVREVPSTGPPSSAGTPDLTHSGYYRPGQLSSYAESDGASEMSIRTYSKLVPPPLSTHETIHENYLAEALPDHSPTLPKAMLAGSISSCCSSPRSSGELSPRGLRHQTSTASSKKPSSLLVKRRGERVAGKMGNEITLPAKVQRPIEIEHDQIHDSNNNDDSDNDSINSSSPLSRSNSSAVPRSRGLPRRMRSDPSSTSKGYNKVTPSKRGGDMYLSIE</sequence>
<keyword evidence="10" id="KW-0812">Transmembrane</keyword>
<evidence type="ECO:0000256" key="2">
    <source>
        <dbReference type="ARBA" id="ARBA00004613"/>
    </source>
</evidence>
<organism evidence="13">
    <name type="scientific">Arthroderma gypseum (strain ATCC MYA-4604 / CBS 118893)</name>
    <name type="common">Microsporum gypseum</name>
    <dbReference type="NCBI Taxonomy" id="535722"/>
    <lineage>
        <taxon>Eukaryota</taxon>
        <taxon>Fungi</taxon>
        <taxon>Dikarya</taxon>
        <taxon>Ascomycota</taxon>
        <taxon>Pezizomycotina</taxon>
        <taxon>Eurotiomycetes</taxon>
        <taxon>Eurotiomycetidae</taxon>
        <taxon>Onygenales</taxon>
        <taxon>Arthrodermataceae</taxon>
        <taxon>Nannizzia</taxon>
    </lineage>
</organism>
<evidence type="ECO:0000256" key="9">
    <source>
        <dbReference type="SAM" id="MobiDB-lite"/>
    </source>
</evidence>
<accession>E5R3L6</accession>
<feature type="compositionally biased region" description="Low complexity" evidence="9">
    <location>
        <begin position="341"/>
        <end position="357"/>
    </location>
</feature>
<dbReference type="GeneID" id="10031404"/>
<comment type="subcellular location">
    <subcellularLocation>
        <location evidence="1">Membrane</location>
        <topology evidence="1">Lipid-anchor</topology>
        <topology evidence="1">GPI-anchor</topology>
    </subcellularLocation>
    <subcellularLocation>
        <location evidence="2">Secreted</location>
    </subcellularLocation>
</comment>
<feature type="compositionally biased region" description="Low complexity" evidence="9">
    <location>
        <begin position="638"/>
        <end position="654"/>
    </location>
</feature>
<dbReference type="OMA" id="SPFGDAC"/>
<proteinExistence type="inferred from homology"/>
<evidence type="ECO:0000256" key="7">
    <source>
        <dbReference type="ARBA" id="ARBA00023157"/>
    </source>
</evidence>
<feature type="compositionally biased region" description="Pro residues" evidence="9">
    <location>
        <begin position="191"/>
        <end position="206"/>
    </location>
</feature>
<feature type="domain" description="CFEM" evidence="11">
    <location>
        <begin position="78"/>
        <end position="144"/>
    </location>
</feature>
<dbReference type="InParanoid" id="E5R3L6"/>
<evidence type="ECO:0000256" key="5">
    <source>
        <dbReference type="ARBA" id="ARBA00022622"/>
    </source>
</evidence>
<gene>
    <name evidence="12" type="ORF">MGYG_00183</name>
</gene>
<feature type="compositionally biased region" description="Polar residues" evidence="9">
    <location>
        <begin position="389"/>
        <end position="399"/>
    </location>
</feature>
<reference evidence="13" key="1">
    <citation type="journal article" date="2012" name="MBio">
        <title>Comparative genome analysis of Trichophyton rubrum and related dermatophytes reveals candidate genes involved in infection.</title>
        <authorList>
            <person name="Martinez D.A."/>
            <person name="Oliver B.G."/>
            <person name="Graeser Y."/>
            <person name="Goldberg J.M."/>
            <person name="Li W."/>
            <person name="Martinez-Rossi N.M."/>
            <person name="Monod M."/>
            <person name="Shelest E."/>
            <person name="Barton R.C."/>
            <person name="Birch E."/>
            <person name="Brakhage A.A."/>
            <person name="Chen Z."/>
            <person name="Gurr S.J."/>
            <person name="Heiman D."/>
            <person name="Heitman J."/>
            <person name="Kosti I."/>
            <person name="Rossi A."/>
            <person name="Saif S."/>
            <person name="Samalova M."/>
            <person name="Saunders C.W."/>
            <person name="Shea T."/>
            <person name="Summerbell R.C."/>
            <person name="Xu J."/>
            <person name="Young S."/>
            <person name="Zeng Q."/>
            <person name="Birren B.W."/>
            <person name="Cuomo C.A."/>
            <person name="White T.C."/>
        </authorList>
    </citation>
    <scope>NUCLEOTIDE SEQUENCE [LARGE SCALE GENOMIC DNA]</scope>
    <source>
        <strain evidence="13">ATCC MYA-4604 / CBS 118893</strain>
    </source>
</reference>
<dbReference type="Pfam" id="PF05730">
    <property type="entry name" value="CFEM"/>
    <property type="match status" value="1"/>
</dbReference>
<dbReference type="eggNOG" id="ENOG502S2Z9">
    <property type="taxonomic scope" value="Eukaryota"/>
</dbReference>
<feature type="compositionally biased region" description="Polar residues" evidence="9">
    <location>
        <begin position="163"/>
        <end position="175"/>
    </location>
</feature>
<feature type="region of interest" description="Disordered" evidence="9">
    <location>
        <begin position="330"/>
        <end position="357"/>
    </location>
</feature>
<dbReference type="VEuPathDB" id="FungiDB:MGYG_00183"/>
<keyword evidence="8" id="KW-0449">Lipoprotein</keyword>
<keyword evidence="10" id="KW-1133">Transmembrane helix</keyword>
<feature type="compositionally biased region" description="Polar residues" evidence="9">
    <location>
        <begin position="658"/>
        <end position="668"/>
    </location>
</feature>
<feature type="compositionally biased region" description="Polar residues" evidence="9">
    <location>
        <begin position="508"/>
        <end position="517"/>
    </location>
</feature>
<feature type="region of interest" description="Disordered" evidence="9">
    <location>
        <begin position="462"/>
        <end position="494"/>
    </location>
</feature>
<feature type="compositionally biased region" description="Low complexity" evidence="9">
    <location>
        <begin position="717"/>
        <end position="731"/>
    </location>
</feature>
<evidence type="ECO:0000256" key="8">
    <source>
        <dbReference type="ARBA" id="ARBA00023288"/>
    </source>
</evidence>
<dbReference type="OrthoDB" id="3946741at2759"/>